<dbReference type="Gene3D" id="3.40.50.620">
    <property type="entry name" value="HUPs"/>
    <property type="match status" value="1"/>
</dbReference>
<dbReference type="InterPro" id="IPR014445">
    <property type="entry name" value="Gln-dep_NAD_synthase"/>
</dbReference>
<dbReference type="SUPFAM" id="SSF56317">
    <property type="entry name" value="Carbon-nitrogen hydrolase"/>
    <property type="match status" value="1"/>
</dbReference>
<sequence length="723" mass="81657">MGHLITVATYSLNQWALDFDGNLQRILESIRIAKERGATLRVGPELEVTGYGCMDHFLEGDTALHSWEVLAKILESEEAKGIVCDIGMPIMHKNVIYNCRVIIYGKQILLIRPKMWMANDGNYRELRWFTPWQKHRRTEDHFLPRIIRVVTGQTKVPFGDAVVSTVDTCIGVELCEELFTPASPHILMGLDGVEIFTNSSGSHHELRKLYRRVELIKEATSKVGGIYLYANQQGCDGDRLYYDGCALIAVNGRVVAQGSQFSLQDVEVVSATIDIEDVRSHRATSSRSMQAASAERYERVEVDFALSAGKFDSTVGVEELVVEKPYEVRYHRPEEEIALGPACWLWDYLRRSRTQGYFVPLSGGIDSCATSVIVYSMCRLVAEAANQGDQQVIVDARRIAGEPEDSSYVPTDAREFCNRIFHTCYMGTENSSIATRTRAKDLAAAIGSHHVDLNMDTLVTAIRNLFSFVTGFKPQYRAHGGSNAENLALQNIQARLRMVLAYLFAQLLPWVRGRSGGLLVLGSANVDESLRGYFTKYDCSSADVNPIGAISKTDLKKFIAWARDAFELPVLTEFLEAVPTAELEPITETYVQADEADMGMTYDELSVFGRLRKVEKCGPYSMFTKLLHEWGSFLSPTQVAEKVKHFFFEYARNRHKMTTLTPSYHAEQYSPDDNRFDLRPFLYPSRFAWQFRKIDEVAATLPDRSTVHPSEIPREAKERRKDA</sequence>
<dbReference type="Pfam" id="PF00795">
    <property type="entry name" value="CN_hydrolase"/>
    <property type="match status" value="1"/>
</dbReference>
<evidence type="ECO:0000256" key="4">
    <source>
        <dbReference type="ARBA" id="ARBA00022741"/>
    </source>
</evidence>
<dbReference type="GO" id="GO:0005524">
    <property type="term" value="F:ATP binding"/>
    <property type="evidence" value="ECO:0007669"/>
    <property type="project" value="UniProtKB-UniRule"/>
</dbReference>
<comment type="catalytic activity">
    <reaction evidence="7 8">
        <text>deamido-NAD(+) + L-glutamine + ATP + H2O = L-glutamate + AMP + diphosphate + NAD(+) + H(+)</text>
        <dbReference type="Rhea" id="RHEA:24384"/>
        <dbReference type="ChEBI" id="CHEBI:15377"/>
        <dbReference type="ChEBI" id="CHEBI:15378"/>
        <dbReference type="ChEBI" id="CHEBI:29985"/>
        <dbReference type="ChEBI" id="CHEBI:30616"/>
        <dbReference type="ChEBI" id="CHEBI:33019"/>
        <dbReference type="ChEBI" id="CHEBI:57540"/>
        <dbReference type="ChEBI" id="CHEBI:58359"/>
        <dbReference type="ChEBI" id="CHEBI:58437"/>
        <dbReference type="ChEBI" id="CHEBI:456215"/>
        <dbReference type="EC" id="6.3.5.1"/>
    </reaction>
</comment>
<keyword evidence="4 8" id="KW-0547">Nucleotide-binding</keyword>
<dbReference type="AlphaFoldDB" id="M2RJ15"/>
<evidence type="ECO:0000313" key="11">
    <source>
        <dbReference type="Proteomes" id="UP000016930"/>
    </source>
</evidence>
<dbReference type="STRING" id="914234.M2RJ15"/>
<evidence type="ECO:0000256" key="5">
    <source>
        <dbReference type="ARBA" id="ARBA00022840"/>
    </source>
</evidence>
<dbReference type="HAMAP" id="MF_02090">
    <property type="entry name" value="NadE_glutamine_dep"/>
    <property type="match status" value="1"/>
</dbReference>
<gene>
    <name evidence="10" type="ORF">CERSUDRAFT_133367</name>
</gene>
<dbReference type="EMBL" id="KB445794">
    <property type="protein sequence ID" value="EMD38816.1"/>
    <property type="molecule type" value="Genomic_DNA"/>
</dbReference>
<dbReference type="OrthoDB" id="2020662at2759"/>
<dbReference type="Gene3D" id="3.60.110.10">
    <property type="entry name" value="Carbon-nitrogen hydrolase"/>
    <property type="match status" value="1"/>
</dbReference>
<dbReference type="SUPFAM" id="SSF52402">
    <property type="entry name" value="Adenine nucleotide alpha hydrolases-like"/>
    <property type="match status" value="1"/>
</dbReference>
<dbReference type="InterPro" id="IPR036526">
    <property type="entry name" value="C-N_Hydrolase_sf"/>
</dbReference>
<evidence type="ECO:0000256" key="8">
    <source>
        <dbReference type="PIRNR" id="PIRNR006630"/>
    </source>
</evidence>
<comment type="pathway">
    <text evidence="1 8">Cofactor biosynthesis; NAD(+) biosynthesis; NAD(+) from deamido-NAD(+) (L-Gln route): step 1/1.</text>
</comment>
<comment type="similarity">
    <text evidence="2 8">In the C-terminal section; belongs to the NAD synthetase family.</text>
</comment>
<dbReference type="InterPro" id="IPR003010">
    <property type="entry name" value="C-N_Hydrolase"/>
</dbReference>
<dbReference type="GO" id="GO:0003952">
    <property type="term" value="F:NAD+ synthase (glutamine-hydrolyzing) activity"/>
    <property type="evidence" value="ECO:0007669"/>
    <property type="project" value="UniProtKB-UniRule"/>
</dbReference>
<dbReference type="HOGENOM" id="CLU_011884_2_0_1"/>
<dbReference type="InterPro" id="IPR022310">
    <property type="entry name" value="NAD/GMP_synthase"/>
</dbReference>
<dbReference type="PIRSF" id="PIRSF006630">
    <property type="entry name" value="NADS_GAT"/>
    <property type="match status" value="1"/>
</dbReference>
<evidence type="ECO:0000256" key="1">
    <source>
        <dbReference type="ARBA" id="ARBA00005188"/>
    </source>
</evidence>
<dbReference type="CDD" id="cd00553">
    <property type="entry name" value="NAD_synthase"/>
    <property type="match status" value="1"/>
</dbReference>
<evidence type="ECO:0000259" key="9">
    <source>
        <dbReference type="PROSITE" id="PS50263"/>
    </source>
</evidence>
<keyword evidence="5 8" id="KW-0067">ATP-binding</keyword>
<dbReference type="InterPro" id="IPR003694">
    <property type="entry name" value="NAD_synthase"/>
</dbReference>
<keyword evidence="11" id="KW-1185">Reference proteome</keyword>
<keyword evidence="6 8" id="KW-0520">NAD</keyword>
<evidence type="ECO:0000256" key="3">
    <source>
        <dbReference type="ARBA" id="ARBA00022598"/>
    </source>
</evidence>
<feature type="domain" description="CN hydrolase" evidence="9">
    <location>
        <begin position="5"/>
        <end position="275"/>
    </location>
</feature>
<accession>M2RJ15</accession>
<dbReference type="FunFam" id="3.40.50.620:FF:000036">
    <property type="entry name" value="Glutamine-dependent NAD(+) synthetase"/>
    <property type="match status" value="1"/>
</dbReference>
<dbReference type="NCBIfam" id="TIGR00552">
    <property type="entry name" value="nadE"/>
    <property type="match status" value="1"/>
</dbReference>
<evidence type="ECO:0000313" key="10">
    <source>
        <dbReference type="EMBL" id="EMD38816.1"/>
    </source>
</evidence>
<protein>
    <recommendedName>
        <fullName evidence="8">Glutamine-dependent NAD(+) synthetase</fullName>
        <ecNumber evidence="8">6.3.5.1</ecNumber>
    </recommendedName>
    <alternativeName>
        <fullName evidence="8">NAD(+) synthase [glutamine-hydrolyzing]</fullName>
    </alternativeName>
</protein>
<dbReference type="Pfam" id="PF02540">
    <property type="entry name" value="NAD_synthase"/>
    <property type="match status" value="1"/>
</dbReference>
<dbReference type="GO" id="GO:0004359">
    <property type="term" value="F:glutaminase activity"/>
    <property type="evidence" value="ECO:0007669"/>
    <property type="project" value="InterPro"/>
</dbReference>
<dbReference type="FunFam" id="3.60.110.10:FF:000003">
    <property type="entry name" value="Glutamine-dependent NAD(+) synthetase"/>
    <property type="match status" value="1"/>
</dbReference>
<dbReference type="UniPathway" id="UPA00253">
    <property type="reaction ID" value="UER00334"/>
</dbReference>
<organism evidence="10 11">
    <name type="scientific">Ceriporiopsis subvermispora (strain B)</name>
    <name type="common">White-rot fungus</name>
    <name type="synonym">Gelatoporia subvermispora</name>
    <dbReference type="NCBI Taxonomy" id="914234"/>
    <lineage>
        <taxon>Eukaryota</taxon>
        <taxon>Fungi</taxon>
        <taxon>Dikarya</taxon>
        <taxon>Basidiomycota</taxon>
        <taxon>Agaricomycotina</taxon>
        <taxon>Agaricomycetes</taxon>
        <taxon>Polyporales</taxon>
        <taxon>Gelatoporiaceae</taxon>
        <taxon>Gelatoporia</taxon>
    </lineage>
</organism>
<name>M2RJ15_CERS8</name>
<dbReference type="EC" id="6.3.5.1" evidence="8"/>
<keyword evidence="3 8" id="KW-0436">Ligase</keyword>
<evidence type="ECO:0000256" key="2">
    <source>
        <dbReference type="ARBA" id="ARBA00007145"/>
    </source>
</evidence>
<evidence type="ECO:0000256" key="7">
    <source>
        <dbReference type="ARBA" id="ARBA00052340"/>
    </source>
</evidence>
<dbReference type="GO" id="GO:0005737">
    <property type="term" value="C:cytoplasm"/>
    <property type="evidence" value="ECO:0007669"/>
    <property type="project" value="InterPro"/>
</dbReference>
<dbReference type="PANTHER" id="PTHR23090">
    <property type="entry name" value="NH 3 /GLUTAMINE-DEPENDENT NAD + SYNTHETASE"/>
    <property type="match status" value="1"/>
</dbReference>
<proteinExistence type="inferred from homology"/>
<dbReference type="InterPro" id="IPR014729">
    <property type="entry name" value="Rossmann-like_a/b/a_fold"/>
</dbReference>
<dbReference type="Proteomes" id="UP000016930">
    <property type="component" value="Unassembled WGS sequence"/>
</dbReference>
<evidence type="ECO:0000256" key="6">
    <source>
        <dbReference type="ARBA" id="ARBA00023027"/>
    </source>
</evidence>
<reference evidence="10 11" key="1">
    <citation type="journal article" date="2012" name="Proc. Natl. Acad. Sci. U.S.A.">
        <title>Comparative genomics of Ceriporiopsis subvermispora and Phanerochaete chrysosporium provide insight into selective ligninolysis.</title>
        <authorList>
            <person name="Fernandez-Fueyo E."/>
            <person name="Ruiz-Duenas F.J."/>
            <person name="Ferreira P."/>
            <person name="Floudas D."/>
            <person name="Hibbett D.S."/>
            <person name="Canessa P."/>
            <person name="Larrondo L.F."/>
            <person name="James T.Y."/>
            <person name="Seelenfreund D."/>
            <person name="Lobos S."/>
            <person name="Polanco R."/>
            <person name="Tello M."/>
            <person name="Honda Y."/>
            <person name="Watanabe T."/>
            <person name="Watanabe T."/>
            <person name="Ryu J.S."/>
            <person name="Kubicek C.P."/>
            <person name="Schmoll M."/>
            <person name="Gaskell J."/>
            <person name="Hammel K.E."/>
            <person name="St John F.J."/>
            <person name="Vanden Wymelenberg A."/>
            <person name="Sabat G."/>
            <person name="Splinter BonDurant S."/>
            <person name="Syed K."/>
            <person name="Yadav J.S."/>
            <person name="Doddapaneni H."/>
            <person name="Subramanian V."/>
            <person name="Lavin J.L."/>
            <person name="Oguiza J.A."/>
            <person name="Perez G."/>
            <person name="Pisabarro A.G."/>
            <person name="Ramirez L."/>
            <person name="Santoyo F."/>
            <person name="Master E."/>
            <person name="Coutinho P.M."/>
            <person name="Henrissat B."/>
            <person name="Lombard V."/>
            <person name="Magnuson J.K."/>
            <person name="Kuees U."/>
            <person name="Hori C."/>
            <person name="Igarashi K."/>
            <person name="Samejima M."/>
            <person name="Held B.W."/>
            <person name="Barry K.W."/>
            <person name="LaButti K.M."/>
            <person name="Lapidus A."/>
            <person name="Lindquist E.A."/>
            <person name="Lucas S.M."/>
            <person name="Riley R."/>
            <person name="Salamov A.A."/>
            <person name="Hoffmeister D."/>
            <person name="Schwenk D."/>
            <person name="Hadar Y."/>
            <person name="Yarden O."/>
            <person name="de Vries R.P."/>
            <person name="Wiebenga A."/>
            <person name="Stenlid J."/>
            <person name="Eastwood D."/>
            <person name="Grigoriev I.V."/>
            <person name="Berka R.M."/>
            <person name="Blanchette R.A."/>
            <person name="Kersten P."/>
            <person name="Martinez A.T."/>
            <person name="Vicuna R."/>
            <person name="Cullen D."/>
        </authorList>
    </citation>
    <scope>NUCLEOTIDE SEQUENCE [LARGE SCALE GENOMIC DNA]</scope>
    <source>
        <strain evidence="10 11">B</strain>
    </source>
</reference>
<dbReference type="PROSITE" id="PS50263">
    <property type="entry name" value="CN_HYDROLASE"/>
    <property type="match status" value="1"/>
</dbReference>
<dbReference type="CDD" id="cd07570">
    <property type="entry name" value="GAT_Gln-NAD-synth"/>
    <property type="match status" value="1"/>
</dbReference>
<dbReference type="PANTHER" id="PTHR23090:SF9">
    <property type="entry name" value="GLUTAMINE-DEPENDENT NAD(+) SYNTHETASE"/>
    <property type="match status" value="1"/>
</dbReference>
<dbReference type="GO" id="GO:0009435">
    <property type="term" value="P:NAD+ biosynthetic process"/>
    <property type="evidence" value="ECO:0007669"/>
    <property type="project" value="UniProtKB-UniRule"/>
</dbReference>